<evidence type="ECO:0000259" key="2">
    <source>
        <dbReference type="Pfam" id="PF26078"/>
    </source>
</evidence>
<dbReference type="PANTHER" id="PTHR37829">
    <property type="entry name" value="PHAGE-LIKE ELEMENT PBSX PROTEIN XKDT"/>
    <property type="match status" value="1"/>
</dbReference>
<dbReference type="EMBL" id="JAHLPM010000001">
    <property type="protein sequence ID" value="MBU5436377.1"/>
    <property type="molecule type" value="Genomic_DNA"/>
</dbReference>
<dbReference type="Pfam" id="PF26078">
    <property type="entry name" value="Baseplate_J_M"/>
    <property type="match status" value="1"/>
</dbReference>
<dbReference type="InterPro" id="IPR058530">
    <property type="entry name" value="Baseplate_J-like_C"/>
</dbReference>
<feature type="domain" description="Baseplate J-like central" evidence="2">
    <location>
        <begin position="182"/>
        <end position="261"/>
    </location>
</feature>
<evidence type="ECO:0000256" key="1">
    <source>
        <dbReference type="ARBA" id="ARBA00038087"/>
    </source>
</evidence>
<dbReference type="RefSeq" id="WP_216515539.1">
    <property type="nucleotide sequence ID" value="NZ_JAHLPM010000001.1"/>
</dbReference>
<dbReference type="InterPro" id="IPR058531">
    <property type="entry name" value="Baseplate_J_M"/>
</dbReference>
<dbReference type="InterPro" id="IPR052399">
    <property type="entry name" value="Phage_Baseplate_Assmbl_Protein"/>
</dbReference>
<keyword evidence="5" id="KW-1185">Reference proteome</keyword>
<reference evidence="4 5" key="1">
    <citation type="submission" date="2021-06" db="EMBL/GenBank/DDBJ databases">
        <authorList>
            <person name="Sun Q."/>
            <person name="Li D."/>
        </authorList>
    </citation>
    <scope>NUCLEOTIDE SEQUENCE [LARGE SCALE GENOMIC DNA]</scope>
    <source>
        <strain evidence="4 5">MSJ-40</strain>
    </source>
</reference>
<evidence type="ECO:0000313" key="5">
    <source>
        <dbReference type="Proteomes" id="UP000749471"/>
    </source>
</evidence>
<comment type="caution">
    <text evidence="4">The sequence shown here is derived from an EMBL/GenBank/DDBJ whole genome shotgun (WGS) entry which is preliminary data.</text>
</comment>
<gene>
    <name evidence="4" type="ORF">KQI42_00040</name>
</gene>
<evidence type="ECO:0000313" key="4">
    <source>
        <dbReference type="EMBL" id="MBU5436377.1"/>
    </source>
</evidence>
<name>A0ABS6E0Q8_9FIRM</name>
<accession>A0ABS6E0Q8</accession>
<sequence length="358" mass="39733">MLENTSYENILKRMLDRVPNSIDKRQGSIIYDALAPAAAELAQAYIDLQNIENRTYADTAVGEDLTRRAAERNINRTPATKAIRKGIFKGSNNQPFNVSIGNRFTGNNLNYVVKEKIADGEFKLQCEEAGEKGNFYIGKLIPAEYISGLESAMLSDVLIPGENEENDDHLRKRYFHSLQSESFGGNIAGYKEKTNELNGVGGVKVYPVWNGGGTVKLVVIDSEYKKPSNTLIDNIQTSIDPIQNRGQGLGIAPIGHIVTVEGVEDKTVNIETNIIFQKGYTWIDVKQRVENVINEYFLDLRKEWAESESVVVRISQLETRILNVVGVLDIQNTKINGAGQNLILSEVEIPVLGEVTSV</sequence>
<evidence type="ECO:0000259" key="3">
    <source>
        <dbReference type="Pfam" id="PF26079"/>
    </source>
</evidence>
<feature type="domain" description="Baseplate J-like C-terminal" evidence="3">
    <location>
        <begin position="268"/>
        <end position="356"/>
    </location>
</feature>
<comment type="similarity">
    <text evidence="1">Belongs to the Mu gp47/PBSX XkdT family.</text>
</comment>
<dbReference type="Pfam" id="PF26079">
    <property type="entry name" value="Baseplate_J_C"/>
    <property type="match status" value="1"/>
</dbReference>
<dbReference type="PANTHER" id="PTHR37829:SF3">
    <property type="entry name" value="PROTEIN JAYE-RELATED"/>
    <property type="match status" value="1"/>
</dbReference>
<organism evidence="4 5">
    <name type="scientific">Tissierella simiarum</name>
    <dbReference type="NCBI Taxonomy" id="2841534"/>
    <lineage>
        <taxon>Bacteria</taxon>
        <taxon>Bacillati</taxon>
        <taxon>Bacillota</taxon>
        <taxon>Tissierellia</taxon>
        <taxon>Tissierellales</taxon>
        <taxon>Tissierellaceae</taxon>
        <taxon>Tissierella</taxon>
    </lineage>
</organism>
<dbReference type="Proteomes" id="UP000749471">
    <property type="component" value="Unassembled WGS sequence"/>
</dbReference>
<proteinExistence type="inferred from homology"/>
<protein>
    <submittedName>
        <fullName evidence="4">Baseplate J/gp47 family protein</fullName>
    </submittedName>
</protein>